<feature type="region of interest" description="Disordered" evidence="1">
    <location>
        <begin position="108"/>
        <end position="129"/>
    </location>
</feature>
<dbReference type="EMBL" id="FMUR01000005">
    <property type="protein sequence ID" value="SCX95761.1"/>
    <property type="molecule type" value="Genomic_DNA"/>
</dbReference>
<organism evidence="2 3">
    <name type="scientific">Butyrivibrio hungatei</name>
    <dbReference type="NCBI Taxonomy" id="185008"/>
    <lineage>
        <taxon>Bacteria</taxon>
        <taxon>Bacillati</taxon>
        <taxon>Bacillota</taxon>
        <taxon>Clostridia</taxon>
        <taxon>Lachnospirales</taxon>
        <taxon>Lachnospiraceae</taxon>
        <taxon>Butyrivibrio</taxon>
    </lineage>
</organism>
<proteinExistence type="predicted"/>
<evidence type="ECO:0000256" key="1">
    <source>
        <dbReference type="SAM" id="MobiDB-lite"/>
    </source>
</evidence>
<feature type="compositionally biased region" description="Basic and acidic residues" evidence="1">
    <location>
        <begin position="67"/>
        <end position="76"/>
    </location>
</feature>
<name>A0A1G5C049_9FIRM</name>
<dbReference type="AlphaFoldDB" id="A0A1G5C049"/>
<evidence type="ECO:0000313" key="2">
    <source>
        <dbReference type="EMBL" id="SCX95761.1"/>
    </source>
</evidence>
<dbReference type="OrthoDB" id="2004188at2"/>
<keyword evidence="3" id="KW-1185">Reference proteome</keyword>
<sequence>MSTNIFDSLSGSYNYMSDMNNLLSDYSSIKNGSYRSLMKSYVKKVGNQAALNAYRETGSTANVSVSDPDKTTDSKKVTSTSNTKDTAKVTADKYEKFRSNWLDNQLKQYEKDGSKTTAADTSISIDTTT</sequence>
<dbReference type="Proteomes" id="UP000183047">
    <property type="component" value="Unassembled WGS sequence"/>
</dbReference>
<accession>A0A1G5C049</accession>
<evidence type="ECO:0000313" key="3">
    <source>
        <dbReference type="Proteomes" id="UP000183047"/>
    </source>
</evidence>
<dbReference type="RefSeq" id="WP_074461639.1">
    <property type="nucleotide sequence ID" value="NZ_FMUR01000005.1"/>
</dbReference>
<reference evidence="3" key="1">
    <citation type="submission" date="2016-10" db="EMBL/GenBank/DDBJ databases">
        <authorList>
            <person name="Varghese N."/>
            <person name="Submissions S."/>
        </authorList>
    </citation>
    <scope>NUCLEOTIDE SEQUENCE [LARGE SCALE GENOMIC DNA]</scope>
    <source>
        <strain evidence="3">XBD2006</strain>
    </source>
</reference>
<gene>
    <name evidence="2" type="ORF">SAMN02910451_00906</name>
</gene>
<feature type="region of interest" description="Disordered" evidence="1">
    <location>
        <begin position="56"/>
        <end position="89"/>
    </location>
</feature>
<feature type="compositionally biased region" description="Polar residues" evidence="1">
    <location>
        <begin position="115"/>
        <end position="129"/>
    </location>
</feature>
<protein>
    <submittedName>
        <fullName evidence="2">Uncharacterized protein</fullName>
    </submittedName>
</protein>